<keyword evidence="3" id="KW-0378">Hydrolase</keyword>
<gene>
    <name evidence="3" type="ORF">GXW76_12340</name>
</gene>
<evidence type="ECO:0000313" key="3">
    <source>
        <dbReference type="EMBL" id="MBR0671961.1"/>
    </source>
</evidence>
<sequence length="348" mass="37555">MHRRTAIALPLAATLLAAASASAQGVELVTEEYMVPSGDPGIEIFVRNKRPQGMNAFSPARTLLFVHGATYPAHTSFDLPLGGLSWMDYVAGRGFDVWCMDIRGYGRSTRPPEMNQPPEANPPIVRGDTALADIAAAAGFVRQHRSVPRLVLMGWSWGSTLTARFAADSPAQVERLVLVAPPWPPAGAAAPVAGTEGPLGAYRLVTQAEARRQWIAGVPETRRAALIPPGWFEHWAGVTWATDPEGLRRNPNVLRVPNGGLQDLREHELAGRASWDPAKLRAPTLLVVAEWDRETPPAMAAAIFPLLVNSSGKRLVVLGEGTHTMLMERNRGALFATVQAFLEEAPPA</sequence>
<evidence type="ECO:0000313" key="4">
    <source>
        <dbReference type="Proteomes" id="UP001138751"/>
    </source>
</evidence>
<keyword evidence="1" id="KW-0732">Signal</keyword>
<dbReference type="EMBL" id="JAAEDM010000029">
    <property type="protein sequence ID" value="MBR0671961.1"/>
    <property type="molecule type" value="Genomic_DNA"/>
</dbReference>
<reference evidence="3" key="2">
    <citation type="journal article" date="2021" name="Syst. Appl. Microbiol.">
        <title>Roseomonas hellenica sp. nov., isolated from roots of wild-growing Alkanna tinctoria.</title>
        <authorList>
            <person name="Rat A."/>
            <person name="Naranjo H.D."/>
            <person name="Lebbe L."/>
            <person name="Cnockaert M."/>
            <person name="Krigas N."/>
            <person name="Grigoriadou K."/>
            <person name="Maloupa E."/>
            <person name="Willems A."/>
        </authorList>
    </citation>
    <scope>NUCLEOTIDE SEQUENCE</scope>
    <source>
        <strain evidence="3">LMG 31231</strain>
    </source>
</reference>
<protein>
    <submittedName>
        <fullName evidence="3">Alpha/beta hydrolase</fullName>
    </submittedName>
</protein>
<dbReference type="SUPFAM" id="SSF53474">
    <property type="entry name" value="alpha/beta-Hydrolases"/>
    <property type="match status" value="1"/>
</dbReference>
<feature type="signal peptide" evidence="1">
    <location>
        <begin position="1"/>
        <end position="23"/>
    </location>
</feature>
<dbReference type="Proteomes" id="UP001138751">
    <property type="component" value="Unassembled WGS sequence"/>
</dbReference>
<feature type="chain" id="PRO_5040781676" evidence="1">
    <location>
        <begin position="24"/>
        <end position="348"/>
    </location>
</feature>
<dbReference type="InterPro" id="IPR050266">
    <property type="entry name" value="AB_hydrolase_sf"/>
</dbReference>
<dbReference type="PANTHER" id="PTHR43798">
    <property type="entry name" value="MONOACYLGLYCEROL LIPASE"/>
    <property type="match status" value="1"/>
</dbReference>
<proteinExistence type="predicted"/>
<evidence type="ECO:0000259" key="2">
    <source>
        <dbReference type="Pfam" id="PF00561"/>
    </source>
</evidence>
<dbReference type="AlphaFoldDB" id="A0A9X9WXT2"/>
<accession>A0A9X9WXT2</accession>
<reference evidence="3" key="1">
    <citation type="submission" date="2020-01" db="EMBL/GenBank/DDBJ databases">
        <authorList>
            <person name="Rat A."/>
        </authorList>
    </citation>
    <scope>NUCLEOTIDE SEQUENCE</scope>
    <source>
        <strain evidence="3">LMG 31231</strain>
    </source>
</reference>
<dbReference type="Gene3D" id="3.40.50.1820">
    <property type="entry name" value="alpha/beta hydrolase"/>
    <property type="match status" value="1"/>
</dbReference>
<keyword evidence="4" id="KW-1185">Reference proteome</keyword>
<name>A0A9X9WXT2_9PROT</name>
<dbReference type="InterPro" id="IPR000073">
    <property type="entry name" value="AB_hydrolase_1"/>
</dbReference>
<dbReference type="InterPro" id="IPR029058">
    <property type="entry name" value="AB_hydrolase_fold"/>
</dbReference>
<comment type="caution">
    <text evidence="3">The sequence shown here is derived from an EMBL/GenBank/DDBJ whole genome shotgun (WGS) entry which is preliminary data.</text>
</comment>
<dbReference type="GO" id="GO:0016787">
    <property type="term" value="F:hydrolase activity"/>
    <property type="evidence" value="ECO:0007669"/>
    <property type="project" value="UniProtKB-KW"/>
</dbReference>
<dbReference type="Pfam" id="PF00561">
    <property type="entry name" value="Abhydrolase_1"/>
    <property type="match status" value="1"/>
</dbReference>
<organism evidence="3 4">
    <name type="scientific">Neoroseomonas soli</name>
    <dbReference type="NCBI Taxonomy" id="1081025"/>
    <lineage>
        <taxon>Bacteria</taxon>
        <taxon>Pseudomonadati</taxon>
        <taxon>Pseudomonadota</taxon>
        <taxon>Alphaproteobacteria</taxon>
        <taxon>Acetobacterales</taxon>
        <taxon>Acetobacteraceae</taxon>
        <taxon>Neoroseomonas</taxon>
    </lineage>
</organism>
<evidence type="ECO:0000256" key="1">
    <source>
        <dbReference type="SAM" id="SignalP"/>
    </source>
</evidence>
<feature type="domain" description="AB hydrolase-1" evidence="2">
    <location>
        <begin position="62"/>
        <end position="192"/>
    </location>
</feature>
<dbReference type="RefSeq" id="WP_211862330.1">
    <property type="nucleotide sequence ID" value="NZ_JAAEDM010000029.1"/>
</dbReference>